<dbReference type="NCBIfam" id="TIGR00231">
    <property type="entry name" value="small_GTP"/>
    <property type="match status" value="1"/>
</dbReference>
<dbReference type="InterPro" id="IPR036925">
    <property type="entry name" value="TIF_IF2_dom3_sf"/>
</dbReference>
<keyword evidence="10" id="KW-0648">Protein biosynthesis</keyword>
<evidence type="ECO:0000256" key="12">
    <source>
        <dbReference type="ARBA" id="ARBA00032478"/>
    </source>
</evidence>
<dbReference type="CDD" id="cd03703">
    <property type="entry name" value="aeIF5B_II"/>
    <property type="match status" value="1"/>
</dbReference>
<evidence type="ECO:0000256" key="2">
    <source>
        <dbReference type="ARBA" id="ARBA00007733"/>
    </source>
</evidence>
<dbReference type="GO" id="GO:0003924">
    <property type="term" value="F:GTPase activity"/>
    <property type="evidence" value="ECO:0007669"/>
    <property type="project" value="InterPro"/>
</dbReference>
<dbReference type="Pfam" id="PF11987">
    <property type="entry name" value="IF-2"/>
    <property type="match status" value="1"/>
</dbReference>
<dbReference type="Proteomes" id="UP000007264">
    <property type="component" value="Unassembled WGS sequence"/>
</dbReference>
<dbReference type="KEGG" id="csl:COCSUDRAFT_25870"/>
<evidence type="ECO:0000256" key="3">
    <source>
        <dbReference type="ARBA" id="ARBA00011986"/>
    </source>
</evidence>
<dbReference type="GO" id="GO:0005525">
    <property type="term" value="F:GTP binding"/>
    <property type="evidence" value="ECO:0007669"/>
    <property type="project" value="UniProtKB-KW"/>
</dbReference>
<dbReference type="InterPro" id="IPR009000">
    <property type="entry name" value="Transl_B-barrel_sf"/>
</dbReference>
<dbReference type="Pfam" id="PF14578">
    <property type="entry name" value="GTP_EFTU_D4"/>
    <property type="match status" value="1"/>
</dbReference>
<name>I0YM15_COCSC</name>
<keyword evidence="9 15" id="KW-0378">Hydrolase</keyword>
<dbReference type="NCBIfam" id="NF003078">
    <property type="entry name" value="PRK04004.1"/>
    <property type="match status" value="1"/>
</dbReference>
<evidence type="ECO:0000259" key="14">
    <source>
        <dbReference type="PROSITE" id="PS51722"/>
    </source>
</evidence>
<dbReference type="AlphaFoldDB" id="I0YM15"/>
<dbReference type="FunFam" id="3.40.50.300:FF:000112">
    <property type="entry name" value="Eukaryotic translation initiation factor 5B"/>
    <property type="match status" value="1"/>
</dbReference>
<evidence type="ECO:0000256" key="4">
    <source>
        <dbReference type="ARBA" id="ARBA00013824"/>
    </source>
</evidence>
<evidence type="ECO:0000256" key="13">
    <source>
        <dbReference type="SAM" id="MobiDB-lite"/>
    </source>
</evidence>
<dbReference type="Pfam" id="PF00009">
    <property type="entry name" value="GTP_EFTU"/>
    <property type="match status" value="1"/>
</dbReference>
<dbReference type="InterPro" id="IPR023115">
    <property type="entry name" value="TIF_IF2_dom3"/>
</dbReference>
<dbReference type="InterPro" id="IPR027417">
    <property type="entry name" value="P-loop_NTPase"/>
</dbReference>
<protein>
    <recommendedName>
        <fullName evidence="4">Eukaryotic translation initiation factor 5B</fullName>
        <ecNumber evidence="3">3.6.5.3</ecNumber>
    </recommendedName>
    <alternativeName>
        <fullName evidence="12">Translation initiation factor IF-2</fullName>
    </alternativeName>
</protein>
<evidence type="ECO:0000313" key="15">
    <source>
        <dbReference type="EMBL" id="EIE19434.1"/>
    </source>
</evidence>
<evidence type="ECO:0000256" key="8">
    <source>
        <dbReference type="ARBA" id="ARBA00022741"/>
    </source>
</evidence>
<feature type="domain" description="Tr-type G" evidence="14">
    <location>
        <begin position="188"/>
        <end position="405"/>
    </location>
</feature>
<dbReference type="Gene3D" id="3.40.50.10050">
    <property type="entry name" value="Translation initiation factor IF- 2, domain 3"/>
    <property type="match status" value="1"/>
</dbReference>
<evidence type="ECO:0000256" key="11">
    <source>
        <dbReference type="ARBA" id="ARBA00023134"/>
    </source>
</evidence>
<dbReference type="Pfam" id="PF03144">
    <property type="entry name" value="GTP_EFTU_D2"/>
    <property type="match status" value="1"/>
</dbReference>
<dbReference type="InterPro" id="IPR015760">
    <property type="entry name" value="TIF_IF2"/>
</dbReference>
<dbReference type="FunFam" id="2.40.30.10:FF:000026">
    <property type="entry name" value="Eukaryotic translation initiation factor 5B"/>
    <property type="match status" value="1"/>
</dbReference>
<evidence type="ECO:0000256" key="9">
    <source>
        <dbReference type="ARBA" id="ARBA00022801"/>
    </source>
</evidence>
<dbReference type="SUPFAM" id="SSF50447">
    <property type="entry name" value="Translation proteins"/>
    <property type="match status" value="1"/>
</dbReference>
<dbReference type="OrthoDB" id="4928at2759"/>
<dbReference type="CDD" id="cd01887">
    <property type="entry name" value="IF2_eIF5B"/>
    <property type="match status" value="1"/>
</dbReference>
<dbReference type="EMBL" id="AGSI01000019">
    <property type="protein sequence ID" value="EIE19434.1"/>
    <property type="molecule type" value="Genomic_DNA"/>
</dbReference>
<keyword evidence="11" id="KW-0342">GTP-binding</keyword>
<keyword evidence="5" id="KW-0963">Cytoplasm</keyword>
<organism evidence="15 16">
    <name type="scientific">Coccomyxa subellipsoidea (strain C-169)</name>
    <name type="common">Green microalga</name>
    <dbReference type="NCBI Taxonomy" id="574566"/>
    <lineage>
        <taxon>Eukaryota</taxon>
        <taxon>Viridiplantae</taxon>
        <taxon>Chlorophyta</taxon>
        <taxon>core chlorophytes</taxon>
        <taxon>Trebouxiophyceae</taxon>
        <taxon>Trebouxiophyceae incertae sedis</taxon>
        <taxon>Coccomyxaceae</taxon>
        <taxon>Coccomyxa</taxon>
        <taxon>Coccomyxa subellipsoidea</taxon>
    </lineage>
</organism>
<dbReference type="PANTHER" id="PTHR43381:SF4">
    <property type="entry name" value="EUKARYOTIC TRANSLATION INITIATION FACTOR 5B"/>
    <property type="match status" value="1"/>
</dbReference>
<evidence type="ECO:0000256" key="6">
    <source>
        <dbReference type="ARBA" id="ARBA00022540"/>
    </source>
</evidence>
<evidence type="ECO:0000256" key="5">
    <source>
        <dbReference type="ARBA" id="ARBA00022490"/>
    </source>
</evidence>
<dbReference type="Gene3D" id="3.40.50.300">
    <property type="entry name" value="P-loop containing nucleotide triphosphate hydrolases"/>
    <property type="match status" value="1"/>
</dbReference>
<dbReference type="PANTHER" id="PTHR43381">
    <property type="entry name" value="TRANSLATION INITIATION FACTOR IF-2-RELATED"/>
    <property type="match status" value="1"/>
</dbReference>
<dbReference type="InterPro" id="IPR005225">
    <property type="entry name" value="Small_GTP-bd"/>
</dbReference>
<feature type="compositionally biased region" description="Basic and acidic residues" evidence="13">
    <location>
        <begin position="154"/>
        <end position="165"/>
    </location>
</feature>
<keyword evidence="8" id="KW-0547">Nucleotide-binding</keyword>
<dbReference type="InterPro" id="IPR029459">
    <property type="entry name" value="EFTU-type"/>
</dbReference>
<dbReference type="PROSITE" id="PS51722">
    <property type="entry name" value="G_TR_2"/>
    <property type="match status" value="1"/>
</dbReference>
<keyword evidence="7" id="KW-0479">Metal-binding</keyword>
<dbReference type="GO" id="GO:0005739">
    <property type="term" value="C:mitochondrion"/>
    <property type="evidence" value="ECO:0007669"/>
    <property type="project" value="TreeGrafter"/>
</dbReference>
<feature type="region of interest" description="Disordered" evidence="13">
    <location>
        <begin position="121"/>
        <end position="165"/>
    </location>
</feature>
<proteinExistence type="inferred from homology"/>
<evidence type="ECO:0000313" key="16">
    <source>
        <dbReference type="Proteomes" id="UP000007264"/>
    </source>
</evidence>
<dbReference type="GeneID" id="17037402"/>
<sequence>MREQILKNANLDEVGAAPTPTKERSAPKKVVYGRKKSAKRQDSGEAKTAEEMEQEAAAAKAALEAQRQQEEEQRRQEEEARKAEEEAAARAAAEAHVSESEEDTNWEDMDLDAVKLPGIEEEPSPAEVAKRAAADAAAEDSSSEDYSSSEVDSEEARENEQRDRLKKVQAEANARLKAAKEAGSRDVLRSPICCILGHVDTGKTKLLDNVRRTTVQEGEAGGITQQIGATYVPGDAICMRTEALRKGKEFELKLPGLLIIDTPGHESFTNLRSRGSGLCDIAILVVDIMHGMEQQTMESINLLKMRNTPFIVALNKVDRLFEWQAVKDAPIMEALERQKPHVKAQFEQRLQQSILNLNEQGLNVALYWKNPDKRKYVNIVPTSAISGEGIPDMLQLLVRLTQDMMSERLMFISELQCTVLEVKVVEGLGTTVDVVLVNGVLHEGDTIVLCGMNGPIVTNIRSLLTPHPLKELRVKGSYVHHKEIQAAQGVKLAAQNLETAVAGTQLHVLHKPEDLEGLKLLAMKDMEDIFKSVDRSGEGVCVQASTLGSLEALLEFLRSPAVKIPVSGIAIGPIHKKDVMRASVMLEKGRQKFAVILAFDVPVTKEARELAESLGVRIFTADIIYHLFDHGRGCLKRCGGGVQVKDAEQEAAKGDAVFPCILKILPTCVFNAKDPIVLGVDVVEGIAKVGTPICVPSQGGVDLGKIASLELNHKPVDTAKKGQSVAMKIEAQTTTEATRLYGRHFDFKDELVSRISRKSINLLKDHFREDMSKENWQLVMKLKKVFNID</sequence>
<comment type="similarity">
    <text evidence="2">Belongs to the TRAFAC class translation factor GTPase superfamily. Classic translation factor GTPase family. IF-2 subfamily.</text>
</comment>
<dbReference type="SUPFAM" id="SSF52156">
    <property type="entry name" value="Initiation factor IF2/eIF5b, domain 3"/>
    <property type="match status" value="1"/>
</dbReference>
<dbReference type="STRING" id="574566.I0YM15"/>
<dbReference type="InterPro" id="IPR004161">
    <property type="entry name" value="EFTu-like_2"/>
</dbReference>
<accession>I0YM15</accession>
<keyword evidence="6" id="KW-0396">Initiation factor</keyword>
<keyword evidence="16" id="KW-1185">Reference proteome</keyword>
<dbReference type="SUPFAM" id="SSF52540">
    <property type="entry name" value="P-loop containing nucleoside triphosphate hydrolases"/>
    <property type="match status" value="1"/>
</dbReference>
<dbReference type="FunFam" id="2.40.30.10:FF:000013">
    <property type="entry name" value="eukaryotic translation initiation factor 5B"/>
    <property type="match status" value="1"/>
</dbReference>
<dbReference type="Gene3D" id="2.40.30.10">
    <property type="entry name" value="Translation factors"/>
    <property type="match status" value="2"/>
</dbReference>
<dbReference type="EC" id="3.6.5.3" evidence="3"/>
<evidence type="ECO:0000256" key="10">
    <source>
        <dbReference type="ARBA" id="ARBA00022917"/>
    </source>
</evidence>
<comment type="caution">
    <text evidence="15">The sequence shown here is derived from an EMBL/GenBank/DDBJ whole genome shotgun (WGS) entry which is preliminary data.</text>
</comment>
<dbReference type="RefSeq" id="XP_005643978.1">
    <property type="nucleotide sequence ID" value="XM_005643921.1"/>
</dbReference>
<feature type="compositionally biased region" description="Basic and acidic residues" evidence="13">
    <location>
        <begin position="67"/>
        <end position="88"/>
    </location>
</feature>
<evidence type="ECO:0000256" key="1">
    <source>
        <dbReference type="ARBA" id="ARBA00004496"/>
    </source>
</evidence>
<dbReference type="CDD" id="cd16266">
    <property type="entry name" value="IF2_aeIF5B_IV"/>
    <property type="match status" value="1"/>
</dbReference>
<reference evidence="15 16" key="1">
    <citation type="journal article" date="2012" name="Genome Biol.">
        <title>The genome of the polar eukaryotic microalga coccomyxa subellipsoidea reveals traits of cold adaptation.</title>
        <authorList>
            <person name="Blanc G."/>
            <person name="Agarkova I."/>
            <person name="Grimwood J."/>
            <person name="Kuo A."/>
            <person name="Brueggeman A."/>
            <person name="Dunigan D."/>
            <person name="Gurnon J."/>
            <person name="Ladunga I."/>
            <person name="Lindquist E."/>
            <person name="Lucas S."/>
            <person name="Pangilinan J."/>
            <person name="Proschold T."/>
            <person name="Salamov A."/>
            <person name="Schmutz J."/>
            <person name="Weeks D."/>
            <person name="Yamada T."/>
            <person name="Claverie J.M."/>
            <person name="Grigoriev I."/>
            <person name="Van Etten J."/>
            <person name="Lomsadze A."/>
            <person name="Borodovsky M."/>
        </authorList>
    </citation>
    <scope>NUCLEOTIDE SEQUENCE [LARGE SCALE GENOMIC DNA]</scope>
    <source>
        <strain evidence="15 16">C-169</strain>
    </source>
</reference>
<dbReference type="InterPro" id="IPR000795">
    <property type="entry name" value="T_Tr_GTP-bd_dom"/>
</dbReference>
<comment type="subcellular location">
    <subcellularLocation>
        <location evidence="1">Cytoplasm</location>
    </subcellularLocation>
</comment>
<feature type="compositionally biased region" description="Basic and acidic residues" evidence="13">
    <location>
        <begin position="39"/>
        <end position="50"/>
    </location>
</feature>
<dbReference type="GO" id="GO:0003743">
    <property type="term" value="F:translation initiation factor activity"/>
    <property type="evidence" value="ECO:0007669"/>
    <property type="project" value="UniProtKB-KW"/>
</dbReference>
<dbReference type="PRINTS" id="PR00315">
    <property type="entry name" value="ELONGATNFCT"/>
</dbReference>
<feature type="compositionally biased region" description="Low complexity" evidence="13">
    <location>
        <begin position="55"/>
        <end position="66"/>
    </location>
</feature>
<dbReference type="GO" id="GO:0046872">
    <property type="term" value="F:metal ion binding"/>
    <property type="evidence" value="ECO:0007669"/>
    <property type="project" value="UniProtKB-KW"/>
</dbReference>
<dbReference type="eggNOG" id="KOG1144">
    <property type="taxonomic scope" value="Eukaryota"/>
</dbReference>
<gene>
    <name evidence="15" type="ORF">COCSUDRAFT_25870</name>
</gene>
<evidence type="ECO:0000256" key="7">
    <source>
        <dbReference type="ARBA" id="ARBA00022723"/>
    </source>
</evidence>
<dbReference type="FunFam" id="3.40.50.10050:FF:000002">
    <property type="entry name" value="Eukaryotic translation initiation factor 5B"/>
    <property type="match status" value="1"/>
</dbReference>
<feature type="region of interest" description="Disordered" evidence="13">
    <location>
        <begin position="1"/>
        <end position="108"/>
    </location>
</feature>